<dbReference type="SUPFAM" id="SSF56091">
    <property type="entry name" value="DNA ligase/mRNA capping enzyme, catalytic domain"/>
    <property type="match status" value="1"/>
</dbReference>
<dbReference type="KEGG" id="rhl:LPU83_2492"/>
<name>W6RA68_9HYPH</name>
<protein>
    <submittedName>
        <fullName evidence="1">DNA ligase (ATP)</fullName>
        <ecNumber evidence="1">6.5.1.1</ecNumber>
    </submittedName>
</protein>
<proteinExistence type="predicted"/>
<dbReference type="eggNOG" id="COG1793">
    <property type="taxonomic scope" value="Bacteria"/>
</dbReference>
<dbReference type="EC" id="6.5.1.1" evidence="1"/>
<dbReference type="GO" id="GO:0003910">
    <property type="term" value="F:DNA ligase (ATP) activity"/>
    <property type="evidence" value="ECO:0007669"/>
    <property type="project" value="UniProtKB-EC"/>
</dbReference>
<keyword evidence="1" id="KW-0436">Ligase</keyword>
<accession>W6RA68</accession>
<evidence type="ECO:0000313" key="2">
    <source>
        <dbReference type="Proteomes" id="UP000019443"/>
    </source>
</evidence>
<dbReference type="HOGENOM" id="CLU_2702308_0_0_5"/>
<dbReference type="AlphaFoldDB" id="W6RA68"/>
<dbReference type="PATRIC" id="fig|348824.6.peg.2683"/>
<sequence length="73" mass="8182">MPAHVEPCLALLKPRPPIGQDWTYEVKWDGYRIALHLNNGNVRILTARKQCPLASRPSCCLGNESAIHFLRGS</sequence>
<keyword evidence="2" id="KW-1185">Reference proteome</keyword>
<evidence type="ECO:0000313" key="1">
    <source>
        <dbReference type="EMBL" id="CDM58147.1"/>
    </source>
</evidence>
<organism evidence="1 2">
    <name type="scientific">Rhizobium favelukesii</name>
    <dbReference type="NCBI Taxonomy" id="348824"/>
    <lineage>
        <taxon>Bacteria</taxon>
        <taxon>Pseudomonadati</taxon>
        <taxon>Pseudomonadota</taxon>
        <taxon>Alphaproteobacteria</taxon>
        <taxon>Hyphomicrobiales</taxon>
        <taxon>Rhizobiaceae</taxon>
        <taxon>Rhizobium/Agrobacterium group</taxon>
        <taxon>Rhizobium</taxon>
    </lineage>
</organism>
<dbReference type="Gene3D" id="3.30.1490.70">
    <property type="match status" value="1"/>
</dbReference>
<gene>
    <name evidence="1" type="ORF">LPU83_2492</name>
</gene>
<reference evidence="1" key="1">
    <citation type="submission" date="2013-11" db="EMBL/GenBank/DDBJ databases">
        <title>Draft genome sequence of the broad-host-range Rhizobium sp. LPU83 strain, a member of the low-genetic diversity Oregon-like Rhizobium sp. group.</title>
        <authorList>
            <person name="Wibberg D."/>
            <person name="Puehler A."/>
            <person name="Schlueter A."/>
        </authorList>
    </citation>
    <scope>NUCLEOTIDE SEQUENCE [LARGE SCALE GENOMIC DNA]</scope>
    <source>
        <strain evidence="1">LPU83</strain>
    </source>
</reference>
<dbReference type="Gene3D" id="3.30.470.30">
    <property type="entry name" value="DNA ligase/mRNA capping enzyme"/>
    <property type="match status" value="1"/>
</dbReference>
<dbReference type="Proteomes" id="UP000019443">
    <property type="component" value="Chromosome"/>
</dbReference>
<dbReference type="EMBL" id="HG916852">
    <property type="protein sequence ID" value="CDM58147.1"/>
    <property type="molecule type" value="Genomic_DNA"/>
</dbReference>